<gene>
    <name evidence="1" type="ORF">GCM10011389_01270</name>
</gene>
<dbReference type="EMBL" id="BMIN01000001">
    <property type="protein sequence ID" value="GGC97879.1"/>
    <property type="molecule type" value="Genomic_DNA"/>
</dbReference>
<evidence type="ECO:0000313" key="2">
    <source>
        <dbReference type="Proteomes" id="UP000642571"/>
    </source>
</evidence>
<evidence type="ECO:0000313" key="1">
    <source>
        <dbReference type="EMBL" id="GGC97879.1"/>
    </source>
</evidence>
<reference evidence="2" key="1">
    <citation type="journal article" date="2019" name="Int. J. Syst. Evol. Microbiol.">
        <title>The Global Catalogue of Microorganisms (GCM) 10K type strain sequencing project: providing services to taxonomists for standard genome sequencing and annotation.</title>
        <authorList>
            <consortium name="The Broad Institute Genomics Platform"/>
            <consortium name="The Broad Institute Genome Sequencing Center for Infectious Disease"/>
            <person name="Wu L."/>
            <person name="Ma J."/>
        </authorList>
    </citation>
    <scope>NUCLEOTIDE SEQUENCE [LARGE SCALE GENOMIC DNA]</scope>
    <source>
        <strain evidence="2">CGMCC 1.15353</strain>
    </source>
</reference>
<name>A0ABQ1PIQ0_9BACI</name>
<dbReference type="RefSeq" id="WP_188649927.1">
    <property type="nucleotide sequence ID" value="NZ_BMIN01000001.1"/>
</dbReference>
<organism evidence="1 2">
    <name type="scientific">Pontibacillus salipaludis</name>
    <dbReference type="NCBI Taxonomy" id="1697394"/>
    <lineage>
        <taxon>Bacteria</taxon>
        <taxon>Bacillati</taxon>
        <taxon>Bacillota</taxon>
        <taxon>Bacilli</taxon>
        <taxon>Bacillales</taxon>
        <taxon>Bacillaceae</taxon>
        <taxon>Pontibacillus</taxon>
    </lineage>
</organism>
<dbReference type="Proteomes" id="UP000642571">
    <property type="component" value="Unassembled WGS sequence"/>
</dbReference>
<comment type="caution">
    <text evidence="1">The sequence shown here is derived from an EMBL/GenBank/DDBJ whole genome shotgun (WGS) entry which is preliminary data.</text>
</comment>
<sequence>MYLTEVTFEEYVNFLRENENYFYDPQGNPVLKHGMDEIVRRSKHKLGYSKKDERRDLAYLCNFHLVYKDGDPQDTLYEEHFDDEDDEVDDF</sequence>
<keyword evidence="2" id="KW-1185">Reference proteome</keyword>
<proteinExistence type="predicted"/>
<protein>
    <submittedName>
        <fullName evidence="1">Uncharacterized protein</fullName>
    </submittedName>
</protein>
<accession>A0ABQ1PIQ0</accession>